<dbReference type="Proteomes" id="UP000217103">
    <property type="component" value="Unassembled WGS sequence"/>
</dbReference>
<evidence type="ECO:0000313" key="2">
    <source>
        <dbReference type="EMBL" id="SDQ72233.1"/>
    </source>
</evidence>
<evidence type="ECO:0000313" key="3">
    <source>
        <dbReference type="Proteomes" id="UP000217103"/>
    </source>
</evidence>
<dbReference type="SUPFAM" id="SSF54593">
    <property type="entry name" value="Glyoxalase/Bleomycin resistance protein/Dihydroxybiphenyl dioxygenase"/>
    <property type="match status" value="1"/>
</dbReference>
<accession>A0A1H1D6Z5</accession>
<dbReference type="OrthoDB" id="9793039at2"/>
<evidence type="ECO:0000259" key="1">
    <source>
        <dbReference type="PROSITE" id="PS51819"/>
    </source>
</evidence>
<dbReference type="InterPro" id="IPR029068">
    <property type="entry name" value="Glyas_Bleomycin-R_OHBP_Dase"/>
</dbReference>
<dbReference type="InterPro" id="IPR053863">
    <property type="entry name" value="Glyoxy/Ble-like_N"/>
</dbReference>
<keyword evidence="3" id="KW-1185">Reference proteome</keyword>
<dbReference type="Gene3D" id="3.10.180.10">
    <property type="entry name" value="2,3-Dihydroxybiphenyl 1,2-Dioxygenase, domain 1"/>
    <property type="match status" value="1"/>
</dbReference>
<dbReference type="EMBL" id="FNKK01000002">
    <property type="protein sequence ID" value="SDQ72233.1"/>
    <property type="molecule type" value="Genomic_DNA"/>
</dbReference>
<organism evidence="2 3">
    <name type="scientific">Thermostaphylospora chromogena</name>
    <dbReference type="NCBI Taxonomy" id="35622"/>
    <lineage>
        <taxon>Bacteria</taxon>
        <taxon>Bacillati</taxon>
        <taxon>Actinomycetota</taxon>
        <taxon>Actinomycetes</taxon>
        <taxon>Streptosporangiales</taxon>
        <taxon>Thermomonosporaceae</taxon>
        <taxon>Thermostaphylospora</taxon>
    </lineage>
</organism>
<dbReference type="STRING" id="35622.SAMN04489764_1852"/>
<gene>
    <name evidence="2" type="ORF">SAMN04489764_1852</name>
</gene>
<dbReference type="RefSeq" id="WP_093258657.1">
    <property type="nucleotide sequence ID" value="NZ_FNKK01000002.1"/>
</dbReference>
<dbReference type="PROSITE" id="PS51819">
    <property type="entry name" value="VOC"/>
    <property type="match status" value="1"/>
</dbReference>
<dbReference type="Pfam" id="PF22677">
    <property type="entry name" value="Ble-like_N"/>
    <property type="match status" value="1"/>
</dbReference>
<feature type="domain" description="VOC" evidence="1">
    <location>
        <begin position="4"/>
        <end position="128"/>
    </location>
</feature>
<proteinExistence type="predicted"/>
<dbReference type="InterPro" id="IPR037523">
    <property type="entry name" value="VOC_core"/>
</dbReference>
<protein>
    <recommendedName>
        <fullName evidence="1">VOC domain-containing protein</fullName>
    </recommendedName>
</protein>
<name>A0A1H1D6Z5_9ACTN</name>
<sequence length="137" mass="15616">MANTLVFVDLPTRDVEAASRFYQELFGWTVNGRPQGVFHEMVTGDGPRLGLWNEAEQVPDPAPRPLEPRAGAQPRTYIAVDGPPGEYLNRAVMLGATALWEQRYWEELDGHHASFLDPWGNQIIMWWRPDGDAERDR</sequence>
<reference evidence="2 3" key="1">
    <citation type="submission" date="2016-10" db="EMBL/GenBank/DDBJ databases">
        <authorList>
            <person name="de Groot N.N."/>
        </authorList>
    </citation>
    <scope>NUCLEOTIDE SEQUENCE [LARGE SCALE GENOMIC DNA]</scope>
    <source>
        <strain evidence="2 3">DSM 43794</strain>
    </source>
</reference>
<dbReference type="AlphaFoldDB" id="A0A1H1D6Z5"/>